<accession>A0A1M5XJE8</accession>
<dbReference type="InterPro" id="IPR045743">
    <property type="entry name" value="DUF6089"/>
</dbReference>
<organism evidence="3 4">
    <name type="scientific">Chryseolinea serpens</name>
    <dbReference type="NCBI Taxonomy" id="947013"/>
    <lineage>
        <taxon>Bacteria</taxon>
        <taxon>Pseudomonadati</taxon>
        <taxon>Bacteroidota</taxon>
        <taxon>Cytophagia</taxon>
        <taxon>Cytophagales</taxon>
        <taxon>Fulvivirgaceae</taxon>
        <taxon>Chryseolinea</taxon>
    </lineage>
</organism>
<feature type="domain" description="DUF6089" evidence="2">
    <location>
        <begin position="50"/>
        <end position="177"/>
    </location>
</feature>
<evidence type="ECO:0000313" key="4">
    <source>
        <dbReference type="Proteomes" id="UP000184212"/>
    </source>
</evidence>
<dbReference type="OrthoDB" id="654178at2"/>
<dbReference type="RefSeq" id="WP_073143039.1">
    <property type="nucleotide sequence ID" value="NZ_FQWQ01000006.1"/>
</dbReference>
<proteinExistence type="predicted"/>
<reference evidence="3 4" key="1">
    <citation type="submission" date="2016-11" db="EMBL/GenBank/DDBJ databases">
        <authorList>
            <person name="Jaros S."/>
            <person name="Januszkiewicz K."/>
            <person name="Wedrychowicz H."/>
        </authorList>
    </citation>
    <scope>NUCLEOTIDE SEQUENCE [LARGE SCALE GENOMIC DNA]</scope>
    <source>
        <strain evidence="3 4">DSM 24574</strain>
    </source>
</reference>
<feature type="signal peptide" evidence="1">
    <location>
        <begin position="1"/>
        <end position="19"/>
    </location>
</feature>
<dbReference type="Pfam" id="PF19573">
    <property type="entry name" value="DUF6089"/>
    <property type="match status" value="1"/>
</dbReference>
<feature type="chain" id="PRO_5012770734" description="DUF6089 domain-containing protein" evidence="1">
    <location>
        <begin position="20"/>
        <end position="351"/>
    </location>
</feature>
<dbReference type="EMBL" id="FQWQ01000006">
    <property type="protein sequence ID" value="SHH99393.1"/>
    <property type="molecule type" value="Genomic_DNA"/>
</dbReference>
<keyword evidence="1" id="KW-0732">Signal</keyword>
<evidence type="ECO:0000313" key="3">
    <source>
        <dbReference type="EMBL" id="SHH99393.1"/>
    </source>
</evidence>
<evidence type="ECO:0000259" key="2">
    <source>
        <dbReference type="Pfam" id="PF19573"/>
    </source>
</evidence>
<dbReference type="Proteomes" id="UP000184212">
    <property type="component" value="Unassembled WGS sequence"/>
</dbReference>
<dbReference type="STRING" id="947013.SAMN04488109_6578"/>
<protein>
    <recommendedName>
        <fullName evidence="2">DUF6089 domain-containing protein</fullName>
    </recommendedName>
</protein>
<dbReference type="AlphaFoldDB" id="A0A1M5XJE8"/>
<gene>
    <name evidence="3" type="ORF">SAMN04488109_6578</name>
</gene>
<keyword evidence="4" id="KW-1185">Reference proteome</keyword>
<evidence type="ECO:0000256" key="1">
    <source>
        <dbReference type="SAM" id="SignalP"/>
    </source>
</evidence>
<sequence length="351" mass="39547">MRKLLYVVLAVFMISVAHQAEAQMSRRNIKKNNKRISTFRGRKAWFAKEKVYNAIGFSVSALNYYGDLAPRPSRFSTDISFTKPALALSFSHRFGPRYTLTAAFMYGTLKGSDAESADKNDTGNGIFRYQRNLSFRNRIKEFSIVGTFDLFPNNATYISRVKWTPYAFVGVAVFLHNPQAQAPALDPQGNPLPEAGKWVDLQPLGTEGQYATLQEGDANYGIKPYKKIQPAIPFGIGARFRLNEVMDLAAEIGFRYTFTDYLDDVSKNYVDLGVFQNNQLAKAMSYRSSEVATPGTTYVGRDGGTYTVVSGYGQEFPDNVRGNKNNRDIYMVTTVRVTYILGKNFHRAKFR</sequence>
<name>A0A1M5XJE8_9BACT</name>